<gene>
    <name evidence="1" type="ORF">C8R21_1121</name>
</gene>
<dbReference type="Proteomes" id="UP000244152">
    <property type="component" value="Unassembled WGS sequence"/>
</dbReference>
<reference evidence="1 2" key="1">
    <citation type="submission" date="2018-04" db="EMBL/GenBank/DDBJ databases">
        <title>Active sludge and wastewater microbial communities from Klosterneuburg, Austria.</title>
        <authorList>
            <person name="Wagner M."/>
        </authorList>
    </citation>
    <scope>NUCLEOTIDE SEQUENCE [LARGE SCALE GENOMIC DNA]</scope>
    <source>
        <strain evidence="1 2">Nl12</strain>
    </source>
</reference>
<organism evidence="1 2">
    <name type="scientific">Nitrosospira multiformis</name>
    <dbReference type="NCBI Taxonomy" id="1231"/>
    <lineage>
        <taxon>Bacteria</taxon>
        <taxon>Pseudomonadati</taxon>
        <taxon>Pseudomonadota</taxon>
        <taxon>Betaproteobacteria</taxon>
        <taxon>Nitrosomonadales</taxon>
        <taxon>Nitrosomonadaceae</taxon>
        <taxon>Nitrosospira</taxon>
    </lineage>
</organism>
<proteinExistence type="predicted"/>
<feature type="non-terminal residue" evidence="1">
    <location>
        <position position="43"/>
    </location>
</feature>
<name>A0A2T5IAV4_9PROT</name>
<sequence length="43" mass="4989">MLCILVIWLPFLYQPVYKYEQAQPDDVHEVPVPGDAFKAEVIL</sequence>
<comment type="caution">
    <text evidence="1">The sequence shown here is derived from an EMBL/GenBank/DDBJ whole genome shotgun (WGS) entry which is preliminary data.</text>
</comment>
<dbReference type="AlphaFoldDB" id="A0A2T5IAV4"/>
<protein>
    <submittedName>
        <fullName evidence="1">Uncharacterized protein</fullName>
    </submittedName>
</protein>
<accession>A0A2T5IAV4</accession>
<dbReference type="EMBL" id="QAOK01000012">
    <property type="protein sequence ID" value="PTQ80963.1"/>
    <property type="molecule type" value="Genomic_DNA"/>
</dbReference>
<evidence type="ECO:0000313" key="1">
    <source>
        <dbReference type="EMBL" id="PTQ80963.1"/>
    </source>
</evidence>
<evidence type="ECO:0000313" key="2">
    <source>
        <dbReference type="Proteomes" id="UP000244152"/>
    </source>
</evidence>